<keyword evidence="1" id="KW-0378">Hydrolase</keyword>
<dbReference type="PANTHER" id="PTHR31479">
    <property type="entry name" value="ALPHA/BETA-HYDROLASES SUPERFAMILY PROTEIN"/>
    <property type="match status" value="1"/>
</dbReference>
<dbReference type="PANTHER" id="PTHR31479:SF4">
    <property type="entry name" value="FUNGAL LIPASE-LIKE DOMAIN-CONTAINING PROTEIN"/>
    <property type="match status" value="1"/>
</dbReference>
<keyword evidence="4" id="KW-1185">Reference proteome</keyword>
<comment type="caution">
    <text evidence="3">The sequence shown here is derived from an EMBL/GenBank/DDBJ whole genome shotgun (WGS) entry which is preliminary data.</text>
</comment>
<gene>
    <name evidence="3" type="ORF">POM88_011288</name>
</gene>
<dbReference type="GO" id="GO:0016787">
    <property type="term" value="F:hydrolase activity"/>
    <property type="evidence" value="ECO:0007669"/>
    <property type="project" value="UniProtKB-KW"/>
</dbReference>
<dbReference type="Pfam" id="PF01764">
    <property type="entry name" value="Lipase_3"/>
    <property type="match status" value="1"/>
</dbReference>
<evidence type="ECO:0000313" key="3">
    <source>
        <dbReference type="EMBL" id="KAK1392232.1"/>
    </source>
</evidence>
<dbReference type="SUPFAM" id="SSF53474">
    <property type="entry name" value="alpha/beta-Hydrolases"/>
    <property type="match status" value="1"/>
</dbReference>
<dbReference type="InterPro" id="IPR002921">
    <property type="entry name" value="Fungal_lipase-type"/>
</dbReference>
<name>A0AAD8IXN0_9APIA</name>
<dbReference type="Gene3D" id="3.40.50.1820">
    <property type="entry name" value="alpha/beta hydrolase"/>
    <property type="match status" value="1"/>
</dbReference>
<reference evidence="3" key="2">
    <citation type="submission" date="2023-05" db="EMBL/GenBank/DDBJ databases">
        <authorList>
            <person name="Schelkunov M.I."/>
        </authorList>
    </citation>
    <scope>NUCLEOTIDE SEQUENCE</scope>
    <source>
        <strain evidence="3">Hsosn_3</strain>
        <tissue evidence="3">Leaf</tissue>
    </source>
</reference>
<reference evidence="3" key="1">
    <citation type="submission" date="2023-02" db="EMBL/GenBank/DDBJ databases">
        <title>Genome of toxic invasive species Heracleum sosnowskyi carries increased number of genes despite the absence of recent whole-genome duplications.</title>
        <authorList>
            <person name="Schelkunov M."/>
            <person name="Shtratnikova V."/>
            <person name="Makarenko M."/>
            <person name="Klepikova A."/>
            <person name="Omelchenko D."/>
            <person name="Novikova G."/>
            <person name="Obukhova E."/>
            <person name="Bogdanov V."/>
            <person name="Penin A."/>
            <person name="Logacheva M."/>
        </authorList>
    </citation>
    <scope>NUCLEOTIDE SEQUENCE</scope>
    <source>
        <strain evidence="3">Hsosn_3</strain>
        <tissue evidence="3">Leaf</tissue>
    </source>
</reference>
<dbReference type="Proteomes" id="UP001237642">
    <property type="component" value="Unassembled WGS sequence"/>
</dbReference>
<dbReference type="InterPro" id="IPR029058">
    <property type="entry name" value="AB_hydrolase_fold"/>
</dbReference>
<accession>A0AAD8IXN0</accession>
<evidence type="ECO:0000256" key="1">
    <source>
        <dbReference type="ARBA" id="ARBA00022801"/>
    </source>
</evidence>
<proteinExistence type="predicted"/>
<dbReference type="EMBL" id="JAUIZM010000003">
    <property type="protein sequence ID" value="KAK1392232.1"/>
    <property type="molecule type" value="Genomic_DNA"/>
</dbReference>
<protein>
    <submittedName>
        <fullName evidence="3">Fungal lipase-like domain containing protein</fullName>
    </submittedName>
</protein>
<feature type="domain" description="Fungal lipase-type" evidence="2">
    <location>
        <begin position="146"/>
        <end position="184"/>
    </location>
</feature>
<dbReference type="GO" id="GO:0006629">
    <property type="term" value="P:lipid metabolic process"/>
    <property type="evidence" value="ECO:0007669"/>
    <property type="project" value="InterPro"/>
</dbReference>
<dbReference type="AlphaFoldDB" id="A0AAD8IXN0"/>
<evidence type="ECO:0000259" key="2">
    <source>
        <dbReference type="Pfam" id="PF01764"/>
    </source>
</evidence>
<evidence type="ECO:0000313" key="4">
    <source>
        <dbReference type="Proteomes" id="UP001237642"/>
    </source>
</evidence>
<sequence length="347" mass="39315">MWFVALHGKPDQTFHKGALHLTAIDWKSLHHRTSVAASLVQATYILERDRQEQRQGPQALAPGWWDFFHFQLYRVLVDDTDNSIIGAIYEFKYPPYDGNLEQKPPRYVIAFRGTIRKESSLLSDLKSGLQFIGNLLHNSHRFQIAMQAIQEIISLAGAANIWLTGHSLGAAIALLAGKNMAKVGCPIKTYLFNPPFASAPVDIIKIEKVKHGVRIARSLITAGIAAAVSSNYQKQQRENYFQLLSTWIPYLFLNPSDPICSEYIGYFEHRGKMAELGFGEIGRVATQHSLGSLFSTALGKDIEAIHLLPSAYLTMNMNCGQDFKECHEIHQWWKQDFQWQSKLHQFS</sequence>
<organism evidence="3 4">
    <name type="scientific">Heracleum sosnowskyi</name>
    <dbReference type="NCBI Taxonomy" id="360622"/>
    <lineage>
        <taxon>Eukaryota</taxon>
        <taxon>Viridiplantae</taxon>
        <taxon>Streptophyta</taxon>
        <taxon>Embryophyta</taxon>
        <taxon>Tracheophyta</taxon>
        <taxon>Spermatophyta</taxon>
        <taxon>Magnoliopsida</taxon>
        <taxon>eudicotyledons</taxon>
        <taxon>Gunneridae</taxon>
        <taxon>Pentapetalae</taxon>
        <taxon>asterids</taxon>
        <taxon>campanulids</taxon>
        <taxon>Apiales</taxon>
        <taxon>Apiaceae</taxon>
        <taxon>Apioideae</taxon>
        <taxon>apioid superclade</taxon>
        <taxon>Tordylieae</taxon>
        <taxon>Tordyliinae</taxon>
        <taxon>Heracleum</taxon>
    </lineage>
</organism>